<dbReference type="PANTHER" id="PTHR10281:SF106">
    <property type="entry name" value="IP06960P-RELATED"/>
    <property type="match status" value="1"/>
</dbReference>
<proteinExistence type="inferred from homology"/>
<evidence type="ECO:0000259" key="3">
    <source>
        <dbReference type="Pfam" id="PF00173"/>
    </source>
</evidence>
<feature type="domain" description="Cytochrome b5 heme-binding" evidence="3">
    <location>
        <begin position="55"/>
        <end position="91"/>
    </location>
</feature>
<dbReference type="OrthoDB" id="547796at2759"/>
<organism evidence="4 5">
    <name type="scientific">Stichopus japonicus</name>
    <name type="common">Sea cucumber</name>
    <dbReference type="NCBI Taxonomy" id="307972"/>
    <lineage>
        <taxon>Eukaryota</taxon>
        <taxon>Metazoa</taxon>
        <taxon>Echinodermata</taxon>
        <taxon>Eleutherozoa</taxon>
        <taxon>Echinozoa</taxon>
        <taxon>Holothuroidea</taxon>
        <taxon>Aspidochirotacea</taxon>
        <taxon>Aspidochirotida</taxon>
        <taxon>Stichopodidae</taxon>
        <taxon>Apostichopus</taxon>
    </lineage>
</organism>
<evidence type="ECO:0000313" key="4">
    <source>
        <dbReference type="EMBL" id="PIK37996.1"/>
    </source>
</evidence>
<evidence type="ECO:0000256" key="2">
    <source>
        <dbReference type="SAM" id="Phobius"/>
    </source>
</evidence>
<keyword evidence="5" id="KW-1185">Reference proteome</keyword>
<protein>
    <submittedName>
        <fullName evidence="4">Putative membrane-associated progesterone receptor component 1</fullName>
    </submittedName>
</protein>
<dbReference type="Proteomes" id="UP000230750">
    <property type="component" value="Unassembled WGS sequence"/>
</dbReference>
<comment type="caution">
    <text evidence="4">The sequence shown here is derived from an EMBL/GenBank/DDBJ whole genome shotgun (WGS) entry which is preliminary data.</text>
</comment>
<sequence>MAVTELMQELFFNPINVALLSVCVFLLYKIFAGGRKQPEPQRPPELPRMKRRDFTLQDLKKYNGVDDERILIAVNGQVFDVTRGKKFYGPGKL</sequence>
<evidence type="ECO:0000313" key="5">
    <source>
        <dbReference type="Proteomes" id="UP000230750"/>
    </source>
</evidence>
<accession>A0A2G8JQG7</accession>
<gene>
    <name evidence="4" type="ORF">BSL78_25163</name>
</gene>
<dbReference type="EMBL" id="MRZV01001420">
    <property type="protein sequence ID" value="PIK37996.1"/>
    <property type="molecule type" value="Genomic_DNA"/>
</dbReference>
<keyword evidence="2" id="KW-0812">Transmembrane</keyword>
<dbReference type="Gene3D" id="3.10.120.10">
    <property type="entry name" value="Cytochrome b5-like heme/steroid binding domain"/>
    <property type="match status" value="1"/>
</dbReference>
<dbReference type="InterPro" id="IPR001199">
    <property type="entry name" value="Cyt_B5-like_heme/steroid-bd"/>
</dbReference>
<name>A0A2G8JQG7_STIJA</name>
<dbReference type="GO" id="GO:0016020">
    <property type="term" value="C:membrane"/>
    <property type="evidence" value="ECO:0007669"/>
    <property type="project" value="TreeGrafter"/>
</dbReference>
<reference evidence="4 5" key="1">
    <citation type="journal article" date="2017" name="PLoS Biol.">
        <title>The sea cucumber genome provides insights into morphological evolution and visceral regeneration.</title>
        <authorList>
            <person name="Zhang X."/>
            <person name="Sun L."/>
            <person name="Yuan J."/>
            <person name="Sun Y."/>
            <person name="Gao Y."/>
            <person name="Zhang L."/>
            <person name="Li S."/>
            <person name="Dai H."/>
            <person name="Hamel J.F."/>
            <person name="Liu C."/>
            <person name="Yu Y."/>
            <person name="Liu S."/>
            <person name="Lin W."/>
            <person name="Guo K."/>
            <person name="Jin S."/>
            <person name="Xu P."/>
            <person name="Storey K.B."/>
            <person name="Huan P."/>
            <person name="Zhang T."/>
            <person name="Zhou Y."/>
            <person name="Zhang J."/>
            <person name="Lin C."/>
            <person name="Li X."/>
            <person name="Xing L."/>
            <person name="Huo D."/>
            <person name="Sun M."/>
            <person name="Wang L."/>
            <person name="Mercier A."/>
            <person name="Li F."/>
            <person name="Yang H."/>
            <person name="Xiang J."/>
        </authorList>
    </citation>
    <scope>NUCLEOTIDE SEQUENCE [LARGE SCALE GENOMIC DNA]</scope>
    <source>
        <strain evidence="4">Shaxun</strain>
        <tissue evidence="4">Muscle</tissue>
    </source>
</reference>
<dbReference type="STRING" id="307972.A0A2G8JQG7"/>
<dbReference type="InterPro" id="IPR036400">
    <property type="entry name" value="Cyt_B5-like_heme/steroid_sf"/>
</dbReference>
<keyword evidence="2" id="KW-1133">Transmembrane helix</keyword>
<dbReference type="GO" id="GO:0005783">
    <property type="term" value="C:endoplasmic reticulum"/>
    <property type="evidence" value="ECO:0007669"/>
    <property type="project" value="TreeGrafter"/>
</dbReference>
<comment type="similarity">
    <text evidence="1">Belongs to the cytochrome b5 family. MAPR subfamily.</text>
</comment>
<dbReference type="AlphaFoldDB" id="A0A2G8JQG7"/>
<evidence type="ECO:0000256" key="1">
    <source>
        <dbReference type="ARBA" id="ARBA00038357"/>
    </source>
</evidence>
<feature type="transmembrane region" description="Helical" evidence="2">
    <location>
        <begin position="12"/>
        <end position="32"/>
    </location>
</feature>
<keyword evidence="2" id="KW-0472">Membrane</keyword>
<keyword evidence="4" id="KW-0675">Receptor</keyword>
<dbReference type="PANTHER" id="PTHR10281">
    <property type="entry name" value="MEMBRANE-ASSOCIATED PROGESTERONE RECEPTOR COMPONENT-RELATED"/>
    <property type="match status" value="1"/>
</dbReference>
<dbReference type="Pfam" id="PF00173">
    <property type="entry name" value="Cyt-b5"/>
    <property type="match status" value="1"/>
</dbReference>
<dbReference type="SUPFAM" id="SSF55856">
    <property type="entry name" value="Cytochrome b5-like heme/steroid binding domain"/>
    <property type="match status" value="1"/>
</dbReference>
<dbReference type="InterPro" id="IPR050577">
    <property type="entry name" value="MAPR/NEUFC/NENF-like"/>
</dbReference>